<accession>A0ABR1LSE6</accession>
<dbReference type="EMBL" id="JBBPEH010000005">
    <property type="protein sequence ID" value="KAK7538092.1"/>
    <property type="molecule type" value="Genomic_DNA"/>
</dbReference>
<gene>
    <name evidence="2" type="ORF">J3D65DRAFT_551633</name>
</gene>
<dbReference type="GeneID" id="92029955"/>
<organism evidence="2 3">
    <name type="scientific">Phyllosticta citribraziliensis</name>
    <dbReference type="NCBI Taxonomy" id="989973"/>
    <lineage>
        <taxon>Eukaryota</taxon>
        <taxon>Fungi</taxon>
        <taxon>Dikarya</taxon>
        <taxon>Ascomycota</taxon>
        <taxon>Pezizomycotina</taxon>
        <taxon>Dothideomycetes</taxon>
        <taxon>Dothideomycetes incertae sedis</taxon>
        <taxon>Botryosphaeriales</taxon>
        <taxon>Phyllostictaceae</taxon>
        <taxon>Phyllosticta</taxon>
    </lineage>
</organism>
<evidence type="ECO:0000259" key="1">
    <source>
        <dbReference type="Pfam" id="PF06985"/>
    </source>
</evidence>
<comment type="caution">
    <text evidence="2">The sequence shown here is derived from an EMBL/GenBank/DDBJ whole genome shotgun (WGS) entry which is preliminary data.</text>
</comment>
<dbReference type="RefSeq" id="XP_066655779.1">
    <property type="nucleotide sequence ID" value="XM_066797049.1"/>
</dbReference>
<sequence length="581" mass="66329">MRILCSVEVFTVANTPSPFPCVGSAQILPQNSSRDRLDRAKEWLNHCLRIHERCRRPEEENYPLPRRLVDVSGPKEDGPVRLIETSNHERPYLCLSHCWGDPGRHPLRTLEGGHPIEGDETNLTEGNLDSHMKGIAFHDLPGTFRDAVSVVRALGQRYLWIDSLCIIQDSGKDWDQEAKRMADIYQNSYLTLAATKSMDSTGGLFSEPGAEYNARAFSVKDTNHNSYNLYCRKARPHWFGQTDRSEYQSAPTLLSRAWVYQERVLSPRTLHFGQEELLWECREGSTCECSLWPVPNKQCLRFDSDFSPGIMEVGANWQTKTVTNRWRSAVEEYSSLDMTKPKDRLPAIAGVAKQVQLLRGGERYYVGLWEKSLLEDLLWYVPDRWQVNRTTERAPSWTWACVDKGPITFYSLDEFMHEQPDPIERLAEVVEVELGDGDAFLGVQAGSIKLNGLLFAATVTCDEEGEFVVLLDSDKDDDPWWWFKNRKFFPDFDFWSSDIPESSGGAVLEENMYCFLTHMTYPYDAGPKFSFLALRPKGEEKEGEPTFERVGLVTTLTPVIDWDLDGGKHGADRDPQTITIV</sequence>
<dbReference type="InterPro" id="IPR010730">
    <property type="entry name" value="HET"/>
</dbReference>
<dbReference type="PANTHER" id="PTHR33112">
    <property type="entry name" value="DOMAIN PROTEIN, PUTATIVE-RELATED"/>
    <property type="match status" value="1"/>
</dbReference>
<evidence type="ECO:0000313" key="2">
    <source>
        <dbReference type="EMBL" id="KAK7538092.1"/>
    </source>
</evidence>
<evidence type="ECO:0000313" key="3">
    <source>
        <dbReference type="Proteomes" id="UP001360953"/>
    </source>
</evidence>
<dbReference type="Pfam" id="PF06985">
    <property type="entry name" value="HET"/>
    <property type="match status" value="1"/>
</dbReference>
<dbReference type="Proteomes" id="UP001360953">
    <property type="component" value="Unassembled WGS sequence"/>
</dbReference>
<reference evidence="2 3" key="1">
    <citation type="submission" date="2024-04" db="EMBL/GenBank/DDBJ databases">
        <title>Phyllosticta paracitricarpa is synonymous to the EU quarantine fungus P. citricarpa based on phylogenomic analyses.</title>
        <authorList>
            <consortium name="Lawrence Berkeley National Laboratory"/>
            <person name="Van ingen-buijs V.A."/>
            <person name="Van westerhoven A.C."/>
            <person name="Haridas S."/>
            <person name="Skiadas P."/>
            <person name="Martin F."/>
            <person name="Groenewald J.Z."/>
            <person name="Crous P.W."/>
            <person name="Seidl M.F."/>
        </authorList>
    </citation>
    <scope>NUCLEOTIDE SEQUENCE [LARGE SCALE GENOMIC DNA]</scope>
    <source>
        <strain evidence="2 3">CPC 17464</strain>
    </source>
</reference>
<keyword evidence="3" id="KW-1185">Reference proteome</keyword>
<proteinExistence type="predicted"/>
<dbReference type="PANTHER" id="PTHR33112:SF13">
    <property type="entry name" value="HETEROKARYON INCOMPATIBILITY DOMAIN-CONTAINING PROTEIN"/>
    <property type="match status" value="1"/>
</dbReference>
<name>A0ABR1LSE6_9PEZI</name>
<feature type="domain" description="Heterokaryon incompatibility" evidence="1">
    <location>
        <begin position="92"/>
        <end position="262"/>
    </location>
</feature>
<protein>
    <submittedName>
        <fullName evidence="2">Heterokaryon incompatibility protein-domain-containing protein</fullName>
    </submittedName>
</protein>